<evidence type="ECO:0000313" key="1">
    <source>
        <dbReference type="EMBL" id="GAH23045.1"/>
    </source>
</evidence>
<gene>
    <name evidence="1" type="ORF">S01H4_66378</name>
</gene>
<feature type="non-terminal residue" evidence="1">
    <location>
        <position position="76"/>
    </location>
</feature>
<organism evidence="1">
    <name type="scientific">marine sediment metagenome</name>
    <dbReference type="NCBI Taxonomy" id="412755"/>
    <lineage>
        <taxon>unclassified sequences</taxon>
        <taxon>metagenomes</taxon>
        <taxon>ecological metagenomes</taxon>
    </lineage>
</organism>
<proteinExistence type="predicted"/>
<sequence length="76" mass="8677">MDLIHLSKMNPHSILGNIGNISKEKSNDWFSYIPRFDPETGKMDLNPDGKESKNWEIQLKAAEDIGLGSRDYNLIE</sequence>
<comment type="caution">
    <text evidence="1">The sequence shown here is derived from an EMBL/GenBank/DDBJ whole genome shotgun (WGS) entry which is preliminary data.</text>
</comment>
<name>X1ERX5_9ZZZZ</name>
<reference evidence="1" key="1">
    <citation type="journal article" date="2014" name="Front. Microbiol.">
        <title>High frequency of phylogenetically diverse reductive dehalogenase-homologous genes in deep subseafloor sedimentary metagenomes.</title>
        <authorList>
            <person name="Kawai M."/>
            <person name="Futagami T."/>
            <person name="Toyoda A."/>
            <person name="Takaki Y."/>
            <person name="Nishi S."/>
            <person name="Hori S."/>
            <person name="Arai W."/>
            <person name="Tsubouchi T."/>
            <person name="Morono Y."/>
            <person name="Uchiyama I."/>
            <person name="Ito T."/>
            <person name="Fujiyama A."/>
            <person name="Inagaki F."/>
            <person name="Takami H."/>
        </authorList>
    </citation>
    <scope>NUCLEOTIDE SEQUENCE</scope>
    <source>
        <strain evidence="1">Expedition CK06-06</strain>
    </source>
</reference>
<accession>X1ERX5</accession>
<dbReference type="EMBL" id="BART01041085">
    <property type="protein sequence ID" value="GAH23045.1"/>
    <property type="molecule type" value="Genomic_DNA"/>
</dbReference>
<protein>
    <submittedName>
        <fullName evidence="1">Uncharacterized protein</fullName>
    </submittedName>
</protein>
<dbReference type="AlphaFoldDB" id="X1ERX5"/>